<accession>A0A1H1UU68</accession>
<dbReference type="AlphaFoldDB" id="A0A1H1UU68"/>
<dbReference type="Proteomes" id="UP000243904">
    <property type="component" value="Chromosome I"/>
</dbReference>
<dbReference type="Pfam" id="PF08448">
    <property type="entry name" value="PAS_4"/>
    <property type="match status" value="1"/>
</dbReference>
<dbReference type="PANTHER" id="PTHR24421">
    <property type="entry name" value="NITRATE/NITRITE SENSOR PROTEIN NARX-RELATED"/>
    <property type="match status" value="1"/>
</dbReference>
<dbReference type="Gene3D" id="1.20.5.1930">
    <property type="match status" value="1"/>
</dbReference>
<dbReference type="InterPro" id="IPR000014">
    <property type="entry name" value="PAS"/>
</dbReference>
<dbReference type="Pfam" id="PF02518">
    <property type="entry name" value="HATPase_c"/>
    <property type="match status" value="1"/>
</dbReference>
<feature type="domain" description="Histidine kinase" evidence="5">
    <location>
        <begin position="312"/>
        <end position="409"/>
    </location>
</feature>
<dbReference type="SUPFAM" id="SSF55785">
    <property type="entry name" value="PYP-like sensor domain (PAS domain)"/>
    <property type="match status" value="1"/>
</dbReference>
<dbReference type="PANTHER" id="PTHR24421:SF58">
    <property type="entry name" value="SIGNAL TRANSDUCTION HISTIDINE-PROTEIN KINASE_PHOSPHATASE UHPB"/>
    <property type="match status" value="1"/>
</dbReference>
<dbReference type="CDD" id="cd16917">
    <property type="entry name" value="HATPase_UhpB-NarQ-NarX-like"/>
    <property type="match status" value="1"/>
</dbReference>
<feature type="compositionally biased region" description="Basic and acidic residues" evidence="4">
    <location>
        <begin position="10"/>
        <end position="22"/>
    </location>
</feature>
<sequence>MEPTISIWPRKIEQSDTPRDLRNTGQEPTMKAHKPRIDGSHRTHLPKWLGMGPEEACDKLYWMHAPEFLFGIRALYPGQFVYEGINPAFECLLGISTEDIREKAVSDCMSDEDAKSICASCDACIAEGKPVRYQHRFVLGGRQRDFETIVVPIRGPESGSIVRLVGSHRAVKERAAGDAVERTAIRRAATNFGVRLLSLQEEVQQRIASDLHDSTCQHLIAASLNVMRLRRALNDIGSAERLCDDIDASIDQALREIRAFTYLLHPQNLLADGLKITIEHFVNGFSARTSLKTSLEIAPEVDKLSYARQRSVLRVVQEALTNVFRHAKATQVKIAMEATNTHFKLRISDNGRGMPISQVRSGPKAISFGVGIPAMRARLQQMGGTLEIHSPSTAEYRGTTLCAVIPHSLSRKIAQLPERRHTHLGHHKFVEQKH</sequence>
<dbReference type="Pfam" id="PF07730">
    <property type="entry name" value="HisKA_3"/>
    <property type="match status" value="1"/>
</dbReference>
<keyword evidence="7" id="KW-1185">Reference proteome</keyword>
<dbReference type="InterPro" id="IPR035965">
    <property type="entry name" value="PAS-like_dom_sf"/>
</dbReference>
<keyword evidence="3" id="KW-0902">Two-component regulatory system</keyword>
<dbReference type="InterPro" id="IPR011712">
    <property type="entry name" value="Sig_transdc_His_kin_sub3_dim/P"/>
</dbReference>
<proteinExistence type="predicted"/>
<evidence type="ECO:0000313" key="7">
    <source>
        <dbReference type="Proteomes" id="UP000243904"/>
    </source>
</evidence>
<dbReference type="EMBL" id="LT629750">
    <property type="protein sequence ID" value="SDS75860.1"/>
    <property type="molecule type" value="Genomic_DNA"/>
</dbReference>
<dbReference type="GO" id="GO:0016020">
    <property type="term" value="C:membrane"/>
    <property type="evidence" value="ECO:0007669"/>
    <property type="project" value="InterPro"/>
</dbReference>
<keyword evidence="1" id="KW-0808">Transferase</keyword>
<dbReference type="NCBIfam" id="TIGR00229">
    <property type="entry name" value="sensory_box"/>
    <property type="match status" value="1"/>
</dbReference>
<reference evidence="7" key="1">
    <citation type="submission" date="2016-10" db="EMBL/GenBank/DDBJ databases">
        <authorList>
            <person name="Varghese N."/>
            <person name="Submissions S."/>
        </authorList>
    </citation>
    <scope>NUCLEOTIDE SEQUENCE [LARGE SCALE GENOMIC DNA]</scope>
    <source>
        <strain evidence="7">GAS369</strain>
    </source>
</reference>
<evidence type="ECO:0000256" key="1">
    <source>
        <dbReference type="ARBA" id="ARBA00022679"/>
    </source>
</evidence>
<dbReference type="InterPro" id="IPR036890">
    <property type="entry name" value="HATPase_C_sf"/>
</dbReference>
<dbReference type="GO" id="GO:0046983">
    <property type="term" value="F:protein dimerization activity"/>
    <property type="evidence" value="ECO:0007669"/>
    <property type="project" value="InterPro"/>
</dbReference>
<evidence type="ECO:0000256" key="2">
    <source>
        <dbReference type="ARBA" id="ARBA00022777"/>
    </source>
</evidence>
<keyword evidence="2" id="KW-0418">Kinase</keyword>
<dbReference type="CDD" id="cd00130">
    <property type="entry name" value="PAS"/>
    <property type="match status" value="1"/>
</dbReference>
<evidence type="ECO:0000259" key="5">
    <source>
        <dbReference type="PROSITE" id="PS50109"/>
    </source>
</evidence>
<name>A0A1H1UU68_9BRAD</name>
<protein>
    <submittedName>
        <fullName evidence="6">PAS domain S-box-containing protein</fullName>
    </submittedName>
</protein>
<evidence type="ECO:0000256" key="3">
    <source>
        <dbReference type="ARBA" id="ARBA00023012"/>
    </source>
</evidence>
<dbReference type="InterPro" id="IPR013656">
    <property type="entry name" value="PAS_4"/>
</dbReference>
<dbReference type="SMART" id="SM00387">
    <property type="entry name" value="HATPase_c"/>
    <property type="match status" value="1"/>
</dbReference>
<evidence type="ECO:0000313" key="6">
    <source>
        <dbReference type="EMBL" id="SDS75860.1"/>
    </source>
</evidence>
<gene>
    <name evidence="6" type="ORF">SAMN05444158_3099</name>
</gene>
<evidence type="ECO:0000256" key="4">
    <source>
        <dbReference type="SAM" id="MobiDB-lite"/>
    </source>
</evidence>
<dbReference type="InterPro" id="IPR003594">
    <property type="entry name" value="HATPase_dom"/>
</dbReference>
<dbReference type="Gene3D" id="3.30.565.10">
    <property type="entry name" value="Histidine kinase-like ATPase, C-terminal domain"/>
    <property type="match status" value="1"/>
</dbReference>
<dbReference type="RefSeq" id="WP_146687874.1">
    <property type="nucleotide sequence ID" value="NZ_LT629750.1"/>
</dbReference>
<dbReference type="InterPro" id="IPR050482">
    <property type="entry name" value="Sensor_HK_TwoCompSys"/>
</dbReference>
<dbReference type="SUPFAM" id="SSF55874">
    <property type="entry name" value="ATPase domain of HSP90 chaperone/DNA topoisomerase II/histidine kinase"/>
    <property type="match status" value="1"/>
</dbReference>
<dbReference type="Gene3D" id="3.30.450.20">
    <property type="entry name" value="PAS domain"/>
    <property type="match status" value="1"/>
</dbReference>
<organism evidence="6 7">
    <name type="scientific">Bradyrhizobium canariense</name>
    <dbReference type="NCBI Taxonomy" id="255045"/>
    <lineage>
        <taxon>Bacteria</taxon>
        <taxon>Pseudomonadati</taxon>
        <taxon>Pseudomonadota</taxon>
        <taxon>Alphaproteobacteria</taxon>
        <taxon>Hyphomicrobiales</taxon>
        <taxon>Nitrobacteraceae</taxon>
        <taxon>Bradyrhizobium</taxon>
    </lineage>
</organism>
<dbReference type="PROSITE" id="PS50109">
    <property type="entry name" value="HIS_KIN"/>
    <property type="match status" value="1"/>
</dbReference>
<dbReference type="InterPro" id="IPR005467">
    <property type="entry name" value="His_kinase_dom"/>
</dbReference>
<feature type="region of interest" description="Disordered" evidence="4">
    <location>
        <begin position="1"/>
        <end position="40"/>
    </location>
</feature>
<dbReference type="GO" id="GO:0000155">
    <property type="term" value="F:phosphorelay sensor kinase activity"/>
    <property type="evidence" value="ECO:0007669"/>
    <property type="project" value="InterPro"/>
</dbReference>